<keyword evidence="6" id="KW-0472">Membrane</keyword>
<evidence type="ECO:0000256" key="8">
    <source>
        <dbReference type="NCBIfam" id="TIGR03303"/>
    </source>
</evidence>
<dbReference type="InterPro" id="IPR023707">
    <property type="entry name" value="OM_assembly_BamA"/>
</dbReference>
<dbReference type="RefSeq" id="WP_181549817.1">
    <property type="nucleotide sequence ID" value="NZ_JACDUS010000001.1"/>
</dbReference>
<dbReference type="Gene3D" id="2.40.160.50">
    <property type="entry name" value="membrane protein fhac: a member of the omp85/tpsb transporter family"/>
    <property type="match status" value="1"/>
</dbReference>
<name>A0A7W0C6L8_9BACT</name>
<organism evidence="11 12">
    <name type="scientific">Desulfosalsimonas propionicica</name>
    <dbReference type="NCBI Taxonomy" id="332175"/>
    <lineage>
        <taxon>Bacteria</taxon>
        <taxon>Pseudomonadati</taxon>
        <taxon>Thermodesulfobacteriota</taxon>
        <taxon>Desulfobacteria</taxon>
        <taxon>Desulfobacterales</taxon>
        <taxon>Desulfosalsimonadaceae</taxon>
        <taxon>Desulfosalsimonas</taxon>
    </lineage>
</organism>
<keyword evidence="4" id="KW-0732">Signal</keyword>
<dbReference type="InterPro" id="IPR039910">
    <property type="entry name" value="D15-like"/>
</dbReference>
<proteinExistence type="predicted"/>
<dbReference type="Pfam" id="PF01103">
    <property type="entry name" value="Omp85"/>
    <property type="match status" value="1"/>
</dbReference>
<feature type="region of interest" description="Disordered" evidence="9">
    <location>
        <begin position="700"/>
        <end position="719"/>
    </location>
</feature>
<dbReference type="AlphaFoldDB" id="A0A7W0C6L8"/>
<keyword evidence="5" id="KW-0677">Repeat</keyword>
<dbReference type="InterPro" id="IPR010827">
    <property type="entry name" value="BamA/TamA_POTRA"/>
</dbReference>
<dbReference type="PIRSF" id="PIRSF006076">
    <property type="entry name" value="OM_assembly_OMP85"/>
    <property type="match status" value="1"/>
</dbReference>
<dbReference type="GO" id="GO:0071709">
    <property type="term" value="P:membrane assembly"/>
    <property type="evidence" value="ECO:0007669"/>
    <property type="project" value="InterPro"/>
</dbReference>
<evidence type="ECO:0000313" key="11">
    <source>
        <dbReference type="EMBL" id="MBA2880154.1"/>
    </source>
</evidence>
<dbReference type="EMBL" id="JACDUS010000001">
    <property type="protein sequence ID" value="MBA2880154.1"/>
    <property type="molecule type" value="Genomic_DNA"/>
</dbReference>
<protein>
    <recommendedName>
        <fullName evidence="8">Outer membrane protein assembly factor BamA</fullName>
    </recommendedName>
</protein>
<dbReference type="PANTHER" id="PTHR12815">
    <property type="entry name" value="SORTING AND ASSEMBLY MACHINERY SAMM50 PROTEIN FAMILY MEMBER"/>
    <property type="match status" value="1"/>
</dbReference>
<dbReference type="GO" id="GO:0009279">
    <property type="term" value="C:cell outer membrane"/>
    <property type="evidence" value="ECO:0007669"/>
    <property type="project" value="UniProtKB-UniRule"/>
</dbReference>
<evidence type="ECO:0000256" key="3">
    <source>
        <dbReference type="ARBA" id="ARBA00022692"/>
    </source>
</evidence>
<keyword evidence="2" id="KW-1134">Transmembrane beta strand</keyword>
<evidence type="ECO:0000256" key="2">
    <source>
        <dbReference type="ARBA" id="ARBA00022452"/>
    </source>
</evidence>
<dbReference type="PANTHER" id="PTHR12815:SF47">
    <property type="entry name" value="TRANSLOCATION AND ASSEMBLY MODULE SUBUNIT TAMA"/>
    <property type="match status" value="1"/>
</dbReference>
<dbReference type="InterPro" id="IPR034746">
    <property type="entry name" value="POTRA"/>
</dbReference>
<keyword evidence="7" id="KW-0998">Cell outer membrane</keyword>
<evidence type="ECO:0000256" key="5">
    <source>
        <dbReference type="ARBA" id="ARBA00022737"/>
    </source>
</evidence>
<evidence type="ECO:0000256" key="1">
    <source>
        <dbReference type="ARBA" id="ARBA00004370"/>
    </source>
</evidence>
<dbReference type="NCBIfam" id="TIGR03303">
    <property type="entry name" value="OM_YaeT"/>
    <property type="match status" value="1"/>
</dbReference>
<comment type="caution">
    <text evidence="11">The sequence shown here is derived from an EMBL/GenBank/DDBJ whole genome shotgun (WGS) entry which is preliminary data.</text>
</comment>
<gene>
    <name evidence="11" type="ORF">HNR65_000461</name>
</gene>
<keyword evidence="12" id="KW-1185">Reference proteome</keyword>
<sequence length="919" mass="102789">MTESSAFCAQPAALPEPVVDAVKIELTGDPEDAQQLSGIARGIIAVKAGKPLSDQRLSRSIESLKRSGLFAAVDIPDPDWTADPMEVVFRLTPRERIQNIRIKGGFPLLEREIRNAMTIAEGDPCVPEDLPDQESRVESLFAREGYIRPKASVSVEKDPDSNHCILDLTIDKGPFYHVEAVRFDGNQAFSSARLKMRLSTWQSSLLLGGPSRFVDDKLRDDIKALKQFYHGKGFAEAEIDAEVKKKQKNGNVRVRFTIHEGPLYEVSFKGHQAFWNMTLKKDLVLFTEGNKNGMGLRKSVRNIKKRYRARGYPEVQIRTEENQIRQTQPPVKPIVFEITEGPFHMVDSVSVSGNRQFSDQRIQNQMLTALPGLLYSGAYSEDVLREDLRAIIALYTEAGYRNAQIDYSADTRKAPDKPDTILVSVKIKIDEGPATMVKRVKVEDRGLIGSDRAVDLLEMKPGTPFRQYLVKEDQTALAEAVSEQGYPHVTVEPKISINEDKTGADIAYTIDPGPATKMGETFFAGDFHTRRRILAREMTISQGEPFSLSDLLASQRNIRSLNAVDTARFKTFGLEEKAEQIHMIAEIQEVKPYFAELALGYDTRRQFYTNAAAGNRNLLGLNKILRAELELSQIGYRADLDLTEPRFFGTRISAGASLYTEETEEFNKDFGTRMYGASLGFSKALTPNLNAGLNFRYESREQYRTDDQPIPEDETEEYRSRSIVTASPNLLYNTTDSFLRPTRGVRISASVDASRGIDNDLDNFFKYRLDARWYYSPANRLTLAVHGRMGHIDPYGDNDRVPEDQLFFLGGTADVRGFSENKLRIDENSDPVGGRTAILGSAEARLALGLNLEAAVFFDTGVVQNPLSDAGDDDFRSSAGLGLRYITPIGPVGAMYGWKLDRREGESPGAFHFAIGYTF</sequence>
<evidence type="ECO:0000256" key="9">
    <source>
        <dbReference type="SAM" id="MobiDB-lite"/>
    </source>
</evidence>
<dbReference type="Gene3D" id="3.10.20.310">
    <property type="entry name" value="membrane protein fhac"/>
    <property type="match status" value="7"/>
</dbReference>
<evidence type="ECO:0000256" key="7">
    <source>
        <dbReference type="ARBA" id="ARBA00023237"/>
    </source>
</evidence>
<feature type="domain" description="POTRA" evidence="10">
    <location>
        <begin position="176"/>
        <end position="261"/>
    </location>
</feature>
<evidence type="ECO:0000256" key="6">
    <source>
        <dbReference type="ARBA" id="ARBA00023136"/>
    </source>
</evidence>
<dbReference type="InterPro" id="IPR000184">
    <property type="entry name" value="Bac_surfAg_D15"/>
</dbReference>
<dbReference type="Pfam" id="PF07244">
    <property type="entry name" value="POTRA"/>
    <property type="match status" value="5"/>
</dbReference>
<comment type="subcellular location">
    <subcellularLocation>
        <location evidence="1">Membrane</location>
    </subcellularLocation>
</comment>
<dbReference type="Proteomes" id="UP000525298">
    <property type="component" value="Unassembled WGS sequence"/>
</dbReference>
<accession>A0A7W0C6L8</accession>
<evidence type="ECO:0000259" key="10">
    <source>
        <dbReference type="PROSITE" id="PS51779"/>
    </source>
</evidence>
<evidence type="ECO:0000313" key="12">
    <source>
        <dbReference type="Proteomes" id="UP000525298"/>
    </source>
</evidence>
<dbReference type="PROSITE" id="PS51779">
    <property type="entry name" value="POTRA"/>
    <property type="match status" value="1"/>
</dbReference>
<reference evidence="11 12" key="1">
    <citation type="submission" date="2020-07" db="EMBL/GenBank/DDBJ databases">
        <title>Genomic Encyclopedia of Type Strains, Phase IV (KMG-IV): sequencing the most valuable type-strain genomes for metagenomic binning, comparative biology and taxonomic classification.</title>
        <authorList>
            <person name="Goeker M."/>
        </authorList>
    </citation>
    <scope>NUCLEOTIDE SEQUENCE [LARGE SCALE GENOMIC DNA]</scope>
    <source>
        <strain evidence="11 12">DSM 17721</strain>
    </source>
</reference>
<evidence type="ECO:0000256" key="4">
    <source>
        <dbReference type="ARBA" id="ARBA00022729"/>
    </source>
</evidence>
<keyword evidence="3" id="KW-0812">Transmembrane</keyword>